<feature type="compositionally biased region" description="Acidic residues" evidence="1">
    <location>
        <begin position="110"/>
        <end position="119"/>
    </location>
</feature>
<evidence type="ECO:0000313" key="2">
    <source>
        <dbReference type="EMBL" id="SNQ48619.1"/>
    </source>
</evidence>
<keyword evidence="3" id="KW-1185">Reference proteome</keyword>
<evidence type="ECO:0000313" key="3">
    <source>
        <dbReference type="Proteomes" id="UP000234331"/>
    </source>
</evidence>
<name>A0A2I2KSK4_9ACTN</name>
<evidence type="ECO:0000256" key="1">
    <source>
        <dbReference type="SAM" id="MobiDB-lite"/>
    </source>
</evidence>
<protein>
    <submittedName>
        <fullName evidence="2">Uncharacterized protein</fullName>
    </submittedName>
</protein>
<accession>A0A2I2KSK4</accession>
<dbReference type="EMBL" id="FZMO01000181">
    <property type="protein sequence ID" value="SNQ48619.1"/>
    <property type="molecule type" value="Genomic_DNA"/>
</dbReference>
<proteinExistence type="predicted"/>
<dbReference type="Proteomes" id="UP000234331">
    <property type="component" value="Unassembled WGS sequence"/>
</dbReference>
<reference evidence="2 3" key="1">
    <citation type="submission" date="2017-06" db="EMBL/GenBank/DDBJ databases">
        <authorList>
            <person name="Kim H.J."/>
            <person name="Triplett B.A."/>
        </authorList>
    </citation>
    <scope>NUCLEOTIDE SEQUENCE [LARGE SCALE GENOMIC DNA]</scope>
    <source>
        <strain evidence="2">FRACA_ARgP5</strain>
    </source>
</reference>
<feature type="region of interest" description="Disordered" evidence="1">
    <location>
        <begin position="102"/>
        <end position="122"/>
    </location>
</feature>
<gene>
    <name evidence="2" type="ORF">FRACA_2610005</name>
</gene>
<organism evidence="2 3">
    <name type="scientific">Frankia canadensis</name>
    <dbReference type="NCBI Taxonomy" id="1836972"/>
    <lineage>
        <taxon>Bacteria</taxon>
        <taxon>Bacillati</taxon>
        <taxon>Actinomycetota</taxon>
        <taxon>Actinomycetes</taxon>
        <taxon>Frankiales</taxon>
        <taxon>Frankiaceae</taxon>
        <taxon>Frankia</taxon>
    </lineage>
</organism>
<dbReference type="AlphaFoldDB" id="A0A2I2KSK4"/>
<sequence>MAPPALLPRTLAVCPTLSCAVNIGCTLYVDIMLTSGGQGAHGLRRTSAEHVCSLISAWLSRSERCVPPVVRRQANLDLELVVAPRPAKQPIDLTVARQARSLTPLKDTKEDEEIVENEPMEPLHGVVELEPSRWSRGA</sequence>